<evidence type="ECO:0000256" key="4">
    <source>
        <dbReference type="ARBA" id="ARBA00023284"/>
    </source>
</evidence>
<dbReference type="Gene3D" id="3.40.30.10">
    <property type="entry name" value="Glutaredoxin"/>
    <property type="match status" value="1"/>
</dbReference>
<feature type="chain" id="PRO_5045850758" evidence="5">
    <location>
        <begin position="22"/>
        <end position="483"/>
    </location>
</feature>
<dbReference type="RefSeq" id="WP_377098806.1">
    <property type="nucleotide sequence ID" value="NZ_JBHTHU010000005.1"/>
</dbReference>
<proteinExistence type="predicted"/>
<dbReference type="SUPFAM" id="SSF52833">
    <property type="entry name" value="Thioredoxin-like"/>
    <property type="match status" value="1"/>
</dbReference>
<protein>
    <submittedName>
        <fullName evidence="7">TlpA family protein disulfide reductase</fullName>
    </submittedName>
</protein>
<gene>
    <name evidence="7" type="ORF">ACFQZS_07450</name>
</gene>
<dbReference type="CDD" id="cd02966">
    <property type="entry name" value="TlpA_like_family"/>
    <property type="match status" value="1"/>
</dbReference>
<dbReference type="Proteomes" id="UP001596958">
    <property type="component" value="Unassembled WGS sequence"/>
</dbReference>
<feature type="signal peptide" evidence="5">
    <location>
        <begin position="1"/>
        <end position="21"/>
    </location>
</feature>
<keyword evidence="5" id="KW-0732">Signal</keyword>
<dbReference type="InterPro" id="IPR013740">
    <property type="entry name" value="Redoxin"/>
</dbReference>
<evidence type="ECO:0000313" key="7">
    <source>
        <dbReference type="EMBL" id="MFD0749971.1"/>
    </source>
</evidence>
<reference evidence="8" key="1">
    <citation type="journal article" date="2019" name="Int. J. Syst. Evol. Microbiol.">
        <title>The Global Catalogue of Microorganisms (GCM) 10K type strain sequencing project: providing services to taxonomists for standard genome sequencing and annotation.</title>
        <authorList>
            <consortium name="The Broad Institute Genomics Platform"/>
            <consortium name="The Broad Institute Genome Sequencing Center for Infectious Disease"/>
            <person name="Wu L."/>
            <person name="Ma J."/>
        </authorList>
    </citation>
    <scope>NUCLEOTIDE SEQUENCE [LARGE SCALE GENOMIC DNA]</scope>
    <source>
        <strain evidence="8">CCUG 63418</strain>
    </source>
</reference>
<dbReference type="InterPro" id="IPR013766">
    <property type="entry name" value="Thioredoxin_domain"/>
</dbReference>
<keyword evidence="2" id="KW-0201">Cytochrome c-type biogenesis</keyword>
<organism evidence="7 8">
    <name type="scientific">Mucilaginibacter calamicampi</name>
    <dbReference type="NCBI Taxonomy" id="1302352"/>
    <lineage>
        <taxon>Bacteria</taxon>
        <taxon>Pseudomonadati</taxon>
        <taxon>Bacteroidota</taxon>
        <taxon>Sphingobacteriia</taxon>
        <taxon>Sphingobacteriales</taxon>
        <taxon>Sphingobacteriaceae</taxon>
        <taxon>Mucilaginibacter</taxon>
    </lineage>
</organism>
<dbReference type="PROSITE" id="PS51352">
    <property type="entry name" value="THIOREDOXIN_2"/>
    <property type="match status" value="1"/>
</dbReference>
<dbReference type="InterPro" id="IPR050553">
    <property type="entry name" value="Thioredoxin_ResA/DsbE_sf"/>
</dbReference>
<feature type="domain" description="Thioredoxin" evidence="6">
    <location>
        <begin position="322"/>
        <end position="482"/>
    </location>
</feature>
<dbReference type="PANTHER" id="PTHR42852:SF6">
    <property type="entry name" value="THIOL:DISULFIDE INTERCHANGE PROTEIN DSBE"/>
    <property type="match status" value="1"/>
</dbReference>
<evidence type="ECO:0000259" key="6">
    <source>
        <dbReference type="PROSITE" id="PS51352"/>
    </source>
</evidence>
<dbReference type="Pfam" id="PF08534">
    <property type="entry name" value="Redoxin"/>
    <property type="match status" value="1"/>
</dbReference>
<evidence type="ECO:0000256" key="2">
    <source>
        <dbReference type="ARBA" id="ARBA00022748"/>
    </source>
</evidence>
<evidence type="ECO:0000313" key="8">
    <source>
        <dbReference type="Proteomes" id="UP001596958"/>
    </source>
</evidence>
<dbReference type="EMBL" id="JBHTHU010000005">
    <property type="protein sequence ID" value="MFD0749971.1"/>
    <property type="molecule type" value="Genomic_DNA"/>
</dbReference>
<name>A0ABW2YZR0_9SPHI</name>
<evidence type="ECO:0000256" key="3">
    <source>
        <dbReference type="ARBA" id="ARBA00023157"/>
    </source>
</evidence>
<evidence type="ECO:0000256" key="5">
    <source>
        <dbReference type="SAM" id="SignalP"/>
    </source>
</evidence>
<evidence type="ECO:0000256" key="1">
    <source>
        <dbReference type="ARBA" id="ARBA00004196"/>
    </source>
</evidence>
<comment type="subcellular location">
    <subcellularLocation>
        <location evidence="1">Cell envelope</location>
    </subcellularLocation>
</comment>
<comment type="caution">
    <text evidence="7">The sequence shown here is derived from an EMBL/GenBank/DDBJ whole genome shotgun (WGS) entry which is preliminary data.</text>
</comment>
<sequence>MKKLSLLLTAVLLIAYSTAWSQAMKPVIITGNIINGTEQTPKVIKFNFLNPLINESPSIEVTGTEKFSVQQDMLYTHNMTVNYANYFINLLVKPGDSVHLTIDAALLDQPKFAWLKISGDGANIKTQLNLCANYIYQLKTHDYNMELPPNEMEAMIKQDYARYLTALNTYAAENNLDPLVVNWAKKDIKYLISNTISDYPREKNLSDQQKRARLNIFSGPFFDMYNAENFQSMMFPYHLDNYFYQFKDLDKTIAVKENMPATDMMKKILVQGVKLPIGECRDYMIFHRLKELAAKYPEVLKSFKNANKYFSTAIYNQQLQKLALGGKNPVFPAVKISGIQYLNGKSGSVPVNRTNVFSYLAAKYPGKVLYVDVYATWCGPCIEEMKSAPDMYQAMQGKDVVFVNLCLQSTAANWTKFVKEKNVEGENYFFTGDASKLFMSTYKLPGYPSYVLVNKQGEIATTDAPRPSEKKRLVAAVDELLKK</sequence>
<dbReference type="InterPro" id="IPR036249">
    <property type="entry name" value="Thioredoxin-like_sf"/>
</dbReference>
<dbReference type="PANTHER" id="PTHR42852">
    <property type="entry name" value="THIOL:DISULFIDE INTERCHANGE PROTEIN DSBE"/>
    <property type="match status" value="1"/>
</dbReference>
<keyword evidence="3" id="KW-1015">Disulfide bond</keyword>
<keyword evidence="8" id="KW-1185">Reference proteome</keyword>
<keyword evidence="4" id="KW-0676">Redox-active center</keyword>
<accession>A0ABW2YZR0</accession>